<dbReference type="Proteomes" id="UP001072034">
    <property type="component" value="Unassembled WGS sequence"/>
</dbReference>
<evidence type="ECO:0000313" key="2">
    <source>
        <dbReference type="EMBL" id="MCZ0858443.1"/>
    </source>
</evidence>
<organism evidence="2 3">
    <name type="scientific">Actinomyces israelii</name>
    <dbReference type="NCBI Taxonomy" id="1659"/>
    <lineage>
        <taxon>Bacteria</taxon>
        <taxon>Bacillati</taxon>
        <taxon>Actinomycetota</taxon>
        <taxon>Actinomycetes</taxon>
        <taxon>Actinomycetales</taxon>
        <taxon>Actinomycetaceae</taxon>
        <taxon>Actinomyces</taxon>
    </lineage>
</organism>
<comment type="caution">
    <text evidence="2">The sequence shown here is derived from an EMBL/GenBank/DDBJ whole genome shotgun (WGS) entry which is preliminary data.</text>
</comment>
<evidence type="ECO:0000256" key="1">
    <source>
        <dbReference type="SAM" id="Phobius"/>
    </source>
</evidence>
<dbReference type="RefSeq" id="WP_043564074.1">
    <property type="nucleotide sequence ID" value="NZ_CAJPNG010000244.1"/>
</dbReference>
<dbReference type="PROSITE" id="PS51257">
    <property type="entry name" value="PROKAR_LIPOPROTEIN"/>
    <property type="match status" value="1"/>
</dbReference>
<keyword evidence="1" id="KW-0812">Transmembrane</keyword>
<name>A0ABT4I9M1_9ACTO</name>
<keyword evidence="1" id="KW-0472">Membrane</keyword>
<sequence length="167" mass="17040">MFRTRWATVLACLIAPAVVTWVACDLSLRHRGWVPLLTSWGAAVAVVIAVVVLIAGLAVRRLRAHEPTWITPTGAATTAVAAQASAIVGAFVGGIYAGELATALLSPPSPDMTALAWSAGACLASCLLWCGIGLLVEHWCAIDVDDDDDHGGRGSGSSSVPDGGAPA</sequence>
<dbReference type="Pfam" id="PF11377">
    <property type="entry name" value="DUF3180"/>
    <property type="match status" value="1"/>
</dbReference>
<keyword evidence="3" id="KW-1185">Reference proteome</keyword>
<feature type="transmembrane region" description="Helical" evidence="1">
    <location>
        <begin position="69"/>
        <end position="96"/>
    </location>
</feature>
<keyword evidence="1" id="KW-1133">Transmembrane helix</keyword>
<dbReference type="InterPro" id="IPR021517">
    <property type="entry name" value="DUF3180"/>
</dbReference>
<gene>
    <name evidence="2" type="ORF">OHJ16_10355</name>
</gene>
<feature type="transmembrane region" description="Helical" evidence="1">
    <location>
        <begin position="36"/>
        <end position="57"/>
    </location>
</feature>
<protein>
    <submittedName>
        <fullName evidence="2">DUF3180 family protein</fullName>
    </submittedName>
</protein>
<accession>A0ABT4I9M1</accession>
<proteinExistence type="predicted"/>
<dbReference type="EMBL" id="JAPTMY010000022">
    <property type="protein sequence ID" value="MCZ0858443.1"/>
    <property type="molecule type" value="Genomic_DNA"/>
</dbReference>
<evidence type="ECO:0000313" key="3">
    <source>
        <dbReference type="Proteomes" id="UP001072034"/>
    </source>
</evidence>
<reference evidence="2" key="1">
    <citation type="submission" date="2022-10" db="EMBL/GenBank/DDBJ databases">
        <title>Genome sequence of Actinomyces israelii ATCC 10048.</title>
        <authorList>
            <person name="Watt R.M."/>
            <person name="Tong W.M."/>
        </authorList>
    </citation>
    <scope>NUCLEOTIDE SEQUENCE</scope>
    <source>
        <strain evidence="2">ATCC 10048</strain>
    </source>
</reference>
<feature type="transmembrane region" description="Helical" evidence="1">
    <location>
        <begin position="116"/>
        <end position="136"/>
    </location>
</feature>